<name>A0A1L2CVV5_9CAUD</name>
<evidence type="ECO:0000313" key="3">
    <source>
        <dbReference type="Proteomes" id="UP000223891"/>
    </source>
</evidence>
<reference evidence="2" key="3">
    <citation type="journal article" date="2017" name="Front. Microbiol.">
        <title>Things Are Getting Hairy: Enterobacteria Bacteriophage vB_PcaM_CBB.</title>
        <authorList>
            <person name="Buttimer C."/>
            <person name="Hendrix H."/>
            <person name="Oliveira H."/>
            <person name="Casey A."/>
            <person name="Neve H."/>
            <person name="McAuliffe O."/>
            <person name="Ross R.P."/>
            <person name="Hill C."/>
            <person name="Noben J.P."/>
            <person name="O'Mahony J."/>
            <person name="Lavigne R."/>
            <person name="Coffey A."/>
        </authorList>
    </citation>
    <scope>NUCLEOTIDE SEQUENCE</scope>
</reference>
<reference evidence="3" key="1">
    <citation type="submission" date="2016-01" db="EMBL/GenBank/DDBJ databases">
        <title>Isolation and Characterization of Enterobacteria phage CBB.</title>
        <authorList>
            <person name="Buttimer C.T.H."/>
            <person name="Hendrix H."/>
            <person name="Alexandre H."/>
            <person name="O'Mahony J."/>
            <person name="Lavigne R."/>
            <person name="Coffey A."/>
        </authorList>
    </citation>
    <scope>NUCLEOTIDE SEQUENCE [LARGE SCALE GENOMIC DNA]</scope>
</reference>
<accession>A0A1L2CVV5</accession>
<protein>
    <submittedName>
        <fullName evidence="2">Uncharacterized protein</fullName>
    </submittedName>
</protein>
<dbReference type="EMBL" id="KU574722">
    <property type="protein sequence ID" value="AMM43575.1"/>
    <property type="molecule type" value="Genomic_DNA"/>
</dbReference>
<organism evidence="2 3">
    <name type="scientific">Pectobacterium phage vB_PcaM_CBB</name>
    <dbReference type="NCBI Taxonomy" id="2772511"/>
    <lineage>
        <taxon>Viruses</taxon>
        <taxon>Duplodnaviria</taxon>
        <taxon>Heunggongvirae</taxon>
        <taxon>Uroviricota</taxon>
        <taxon>Caudoviricetes</taxon>
        <taxon>Mimasvirus</taxon>
        <taxon>Mimasvirus CBB</taxon>
    </lineage>
</organism>
<evidence type="ECO:0000313" key="1">
    <source>
        <dbReference type="EMBL" id="AMM43575.1"/>
    </source>
</evidence>
<reference evidence="2" key="2">
    <citation type="submission" date="2016-01" db="EMBL/GenBank/DDBJ databases">
        <authorList>
            <person name="Oliw E.H."/>
        </authorList>
    </citation>
    <scope>NUCLEOTIDE SEQUENCE</scope>
</reference>
<dbReference type="Proteomes" id="UP000223891">
    <property type="component" value="Segment"/>
</dbReference>
<proteinExistence type="predicted"/>
<sequence>MGTPACIAVMNDNKEVTWTYVNYDGYLNGVGRMLIEHYNDLSIAKKLISMGDISTLKRTMDCPVGHSFATPAPNCTVFYERDRGEDNVKPRHGDYAMFLRCNKGTISYIYTDGQWHIVRETSKRGAILDRHKLLVLGEVLSGLYDFSR</sequence>
<evidence type="ECO:0000313" key="2">
    <source>
        <dbReference type="EMBL" id="AMM44126.1"/>
    </source>
</evidence>
<gene>
    <name evidence="1" type="ORF">CBB_10</name>
    <name evidence="2" type="ORF">CBB_563</name>
</gene>
<keyword evidence="3" id="KW-1185">Reference proteome</keyword>
<dbReference type="EMBL" id="KU574722">
    <property type="protein sequence ID" value="AMM44126.1"/>
    <property type="molecule type" value="Genomic_DNA"/>
</dbReference>